<dbReference type="InterPro" id="IPR027417">
    <property type="entry name" value="P-loop_NTPase"/>
</dbReference>
<evidence type="ECO:0000313" key="10">
    <source>
        <dbReference type="EMBL" id="JAC47699.1"/>
    </source>
</evidence>
<feature type="compositionally biased region" description="Low complexity" evidence="8">
    <location>
        <begin position="137"/>
        <end position="146"/>
    </location>
</feature>
<evidence type="ECO:0000256" key="7">
    <source>
        <dbReference type="ARBA" id="ARBA00022840"/>
    </source>
</evidence>
<sequence length="543" mass="61762">MLRKVPLIVILGSTGTGKTKLSLELAERFGGEIISADSMQVYANLDIATAKATKEEQSRAKHHLLDVATPNEPFTVVSFRNAALPIIENLLAQNKCPIVVGGTNYYIESLLWDILVSPKDPNELDGMDNQSGIDNQSGTSTSTVTTQKEDPDVESGDGKNPLFLPQSEMSAMSSELLHNHLRKIDPDSANRIHPNNKRKIMRAIEVYEQTGETLTAKLQAQRQQPGGNRLGGPLRYPHTILFWLRCKQDVLNVRLDKRVDAMLEQGLLAEIRAFHNEHNIDKSQTDNSAAYTRGVLQTIGFKEFIPYLEQFNAANDQKIEEYLRLNAYKMPTEEHFKAQKPSSINVTPVQRHKQSQHICERQSQQPPQQHDMHREIELELEATTDGDTTTTCPPLPPGLEVLNACLNELKLVTQRYSKKQIKWINNRFLASKDRQVPDLYELDTSDVKLWQAEVYERAVTVIESHRSGEVCEIQPMARRQHPGAGLNEETSNFCEICQRHFIGEYQWHLHLKSNKHKKRRESNKKKEKTKEIPLEAKTEDTNV</sequence>
<dbReference type="HAMAP" id="MF_00185">
    <property type="entry name" value="IPP_trans"/>
    <property type="match status" value="1"/>
</dbReference>
<evidence type="ECO:0000256" key="4">
    <source>
        <dbReference type="ARBA" id="ARBA00022741"/>
    </source>
</evidence>
<evidence type="ECO:0000256" key="3">
    <source>
        <dbReference type="ARBA" id="ARBA00022723"/>
    </source>
</evidence>
<dbReference type="OrthoDB" id="775260at2759"/>
<dbReference type="GO" id="GO:0008270">
    <property type="term" value="F:zinc ion binding"/>
    <property type="evidence" value="ECO:0007669"/>
    <property type="project" value="UniProtKB-KW"/>
</dbReference>
<dbReference type="SUPFAM" id="SSF52540">
    <property type="entry name" value="P-loop containing nucleoside triphosphate hydrolases"/>
    <property type="match status" value="2"/>
</dbReference>
<evidence type="ECO:0000256" key="1">
    <source>
        <dbReference type="ARBA" id="ARBA00005842"/>
    </source>
</evidence>
<feature type="compositionally biased region" description="Basic residues" evidence="8">
    <location>
        <begin position="513"/>
        <end position="527"/>
    </location>
</feature>
<dbReference type="Pfam" id="PF01715">
    <property type="entry name" value="IPPT"/>
    <property type="match status" value="1"/>
</dbReference>
<dbReference type="GO" id="GO:0052381">
    <property type="term" value="F:tRNA dimethylallyltransferase activity"/>
    <property type="evidence" value="ECO:0007669"/>
    <property type="project" value="InterPro"/>
</dbReference>
<dbReference type="GO" id="GO:0005739">
    <property type="term" value="C:mitochondrion"/>
    <property type="evidence" value="ECO:0007669"/>
    <property type="project" value="TreeGrafter"/>
</dbReference>
<dbReference type="PANTHER" id="PTHR11088">
    <property type="entry name" value="TRNA DIMETHYLALLYLTRANSFERASE"/>
    <property type="match status" value="1"/>
</dbReference>
<dbReference type="GO" id="GO:0006400">
    <property type="term" value="P:tRNA modification"/>
    <property type="evidence" value="ECO:0007669"/>
    <property type="project" value="TreeGrafter"/>
</dbReference>
<feature type="compositionally biased region" description="Basic and acidic residues" evidence="8">
    <location>
        <begin position="528"/>
        <end position="543"/>
    </location>
</feature>
<evidence type="ECO:0000256" key="5">
    <source>
        <dbReference type="ARBA" id="ARBA00022771"/>
    </source>
</evidence>
<feature type="domain" description="C2H2-type" evidence="9">
    <location>
        <begin position="494"/>
        <end position="516"/>
    </location>
</feature>
<reference evidence="10" key="1">
    <citation type="journal article" date="2014" name="BMC Genomics">
        <title>Characterizing the developmental transcriptome of the oriental fruit fly, Bactrocera dorsalis (Diptera: Tephritidae) through comparative genomic analysis with Drosophila melanogaster utilizing modENCODE datasets.</title>
        <authorList>
            <person name="Geib S.M."/>
            <person name="Calla B."/>
            <person name="Hall B."/>
            <person name="Hou S."/>
            <person name="Manoukis N.C."/>
        </authorList>
    </citation>
    <scope>NUCLEOTIDE SEQUENCE</scope>
    <source>
        <strain evidence="10">Punador</strain>
    </source>
</reference>
<keyword evidence="4" id="KW-0547">Nucleotide-binding</keyword>
<dbReference type="InterPro" id="IPR039657">
    <property type="entry name" value="Dimethylallyltransferase"/>
</dbReference>
<dbReference type="GO" id="GO:0005524">
    <property type="term" value="F:ATP binding"/>
    <property type="evidence" value="ECO:0007669"/>
    <property type="project" value="UniProtKB-KW"/>
</dbReference>
<dbReference type="SUPFAM" id="SSF57667">
    <property type="entry name" value="beta-beta-alpha zinc fingers"/>
    <property type="match status" value="1"/>
</dbReference>
<dbReference type="EMBL" id="GAKP01011253">
    <property type="protein sequence ID" value="JAC47699.1"/>
    <property type="molecule type" value="Transcribed_RNA"/>
</dbReference>
<evidence type="ECO:0000256" key="6">
    <source>
        <dbReference type="ARBA" id="ARBA00022833"/>
    </source>
</evidence>
<evidence type="ECO:0000256" key="8">
    <source>
        <dbReference type="SAM" id="MobiDB-lite"/>
    </source>
</evidence>
<dbReference type="InterPro" id="IPR018022">
    <property type="entry name" value="IPT"/>
</dbReference>
<dbReference type="PANTHER" id="PTHR11088:SF89">
    <property type="entry name" value="TRNA DIMETHYLALLYLTRANSFERASE"/>
    <property type="match status" value="1"/>
</dbReference>
<name>A0A034VZ81_BACDO</name>
<dbReference type="Gene3D" id="3.40.50.300">
    <property type="entry name" value="P-loop containing nucleotide triphosphate hydrolases"/>
    <property type="match status" value="1"/>
</dbReference>
<dbReference type="Gene3D" id="1.10.20.140">
    <property type="match status" value="1"/>
</dbReference>
<accession>A0A034VZ81</accession>
<organism evidence="10">
    <name type="scientific">Bactrocera dorsalis</name>
    <name type="common">Oriental fruit fly</name>
    <name type="synonym">Dacus dorsalis</name>
    <dbReference type="NCBI Taxonomy" id="27457"/>
    <lineage>
        <taxon>Eukaryota</taxon>
        <taxon>Metazoa</taxon>
        <taxon>Ecdysozoa</taxon>
        <taxon>Arthropoda</taxon>
        <taxon>Hexapoda</taxon>
        <taxon>Insecta</taxon>
        <taxon>Pterygota</taxon>
        <taxon>Neoptera</taxon>
        <taxon>Endopterygota</taxon>
        <taxon>Diptera</taxon>
        <taxon>Brachycera</taxon>
        <taxon>Muscomorpha</taxon>
        <taxon>Tephritoidea</taxon>
        <taxon>Tephritidae</taxon>
        <taxon>Bactrocera</taxon>
        <taxon>Bactrocera</taxon>
    </lineage>
</organism>
<keyword evidence="7" id="KW-0067">ATP-binding</keyword>
<dbReference type="AlphaFoldDB" id="A0A034VZ81"/>
<protein>
    <submittedName>
        <fullName evidence="10">tRNA dimethylallyltransferase, mitochondrial</fullName>
    </submittedName>
</protein>
<feature type="region of interest" description="Disordered" evidence="8">
    <location>
        <begin position="513"/>
        <end position="543"/>
    </location>
</feature>
<dbReference type="Pfam" id="PF12171">
    <property type="entry name" value="zf-C2H2_jaz"/>
    <property type="match status" value="1"/>
</dbReference>
<keyword evidence="2 10" id="KW-0808">Transferase</keyword>
<keyword evidence="3" id="KW-0479">Metal-binding</keyword>
<dbReference type="InterPro" id="IPR036236">
    <property type="entry name" value="Znf_C2H2_sf"/>
</dbReference>
<dbReference type="PROSITE" id="PS00028">
    <property type="entry name" value="ZINC_FINGER_C2H2_1"/>
    <property type="match status" value="1"/>
</dbReference>
<dbReference type="Gene3D" id="3.30.160.60">
    <property type="entry name" value="Classic Zinc Finger"/>
    <property type="match status" value="1"/>
</dbReference>
<evidence type="ECO:0000259" key="9">
    <source>
        <dbReference type="PROSITE" id="PS00028"/>
    </source>
</evidence>
<keyword evidence="6" id="KW-0862">Zinc</keyword>
<proteinExistence type="inferred from homology"/>
<comment type="similarity">
    <text evidence="1">Belongs to the IPP transferase family.</text>
</comment>
<dbReference type="InterPro" id="IPR013087">
    <property type="entry name" value="Znf_C2H2_type"/>
</dbReference>
<gene>
    <name evidence="10" type="primary">MOD5</name>
</gene>
<dbReference type="InterPro" id="IPR022755">
    <property type="entry name" value="Znf_C2H2_jaz"/>
</dbReference>
<evidence type="ECO:0000256" key="2">
    <source>
        <dbReference type="ARBA" id="ARBA00022679"/>
    </source>
</evidence>
<feature type="region of interest" description="Disordered" evidence="8">
    <location>
        <begin position="122"/>
        <end position="164"/>
    </location>
</feature>
<keyword evidence="5" id="KW-0863">Zinc-finger</keyword>